<accession>A0A5K0WDD3</accession>
<evidence type="ECO:0000313" key="1">
    <source>
        <dbReference type="EMBL" id="VVV51352.1"/>
    </source>
</evidence>
<sequence>MEDKCTKMDSEAIRQKLILLSGTRGAK</sequence>
<protein>
    <submittedName>
        <fullName evidence="1">Uncharacterized protein</fullName>
    </submittedName>
</protein>
<name>A0A5K0WDD3_9MAGN</name>
<organism evidence="1">
    <name type="scientific">Nymphaea colorata</name>
    <name type="common">pocket water lily</name>
    <dbReference type="NCBI Taxonomy" id="210225"/>
    <lineage>
        <taxon>Eukaryota</taxon>
        <taxon>Viridiplantae</taxon>
        <taxon>Streptophyta</taxon>
        <taxon>Embryophyta</taxon>
        <taxon>Tracheophyta</taxon>
        <taxon>Spermatophyta</taxon>
        <taxon>Magnoliopsida</taxon>
        <taxon>Nymphaeales</taxon>
        <taxon>Nymphaeaceae</taxon>
        <taxon>Nymphaea</taxon>
    </lineage>
</organism>
<reference evidence="1" key="1">
    <citation type="submission" date="2019-09" db="EMBL/GenBank/DDBJ databases">
        <authorList>
            <person name="Zhang L."/>
        </authorList>
    </citation>
    <scope>NUCLEOTIDE SEQUENCE</scope>
</reference>
<dbReference type="AlphaFoldDB" id="A0A5K0WDD3"/>
<gene>
    <name evidence="1" type="ORF">NYM_LOCUS2834</name>
</gene>
<dbReference type="EMBL" id="LR721774">
    <property type="protein sequence ID" value="VVV51352.1"/>
    <property type="molecule type" value="Genomic_DNA"/>
</dbReference>
<proteinExistence type="predicted"/>